<dbReference type="Gene3D" id="2.60.120.340">
    <property type="entry name" value="Nucleoplasmin core domain"/>
    <property type="match status" value="1"/>
</dbReference>
<keyword evidence="4" id="KW-0378">Hydrolase</keyword>
<dbReference type="InterPro" id="IPR041232">
    <property type="entry name" value="NPL"/>
</dbReference>
<evidence type="ECO:0000256" key="5">
    <source>
        <dbReference type="ARBA" id="ARBA00022853"/>
    </source>
</evidence>
<feature type="region of interest" description="Disordered" evidence="9">
    <location>
        <begin position="144"/>
        <end position="316"/>
    </location>
</feature>
<evidence type="ECO:0000313" key="12">
    <source>
        <dbReference type="Proteomes" id="UP001187192"/>
    </source>
</evidence>
<evidence type="ECO:0000259" key="10">
    <source>
        <dbReference type="Pfam" id="PF17800"/>
    </source>
</evidence>
<dbReference type="GO" id="GO:0005730">
    <property type="term" value="C:nucleolus"/>
    <property type="evidence" value="ECO:0007669"/>
    <property type="project" value="UniProtKB-SubCell"/>
</dbReference>
<gene>
    <name evidence="11" type="ORF">TIFTF001_008574</name>
</gene>
<keyword evidence="8" id="KW-0539">Nucleus</keyword>
<keyword evidence="6" id="KW-0805">Transcription regulation</keyword>
<dbReference type="Pfam" id="PF17800">
    <property type="entry name" value="NPL"/>
    <property type="match status" value="1"/>
</dbReference>
<evidence type="ECO:0000256" key="8">
    <source>
        <dbReference type="ARBA" id="ARBA00023242"/>
    </source>
</evidence>
<keyword evidence="7" id="KW-0804">Transcription</keyword>
<evidence type="ECO:0000256" key="6">
    <source>
        <dbReference type="ARBA" id="ARBA00023015"/>
    </source>
</evidence>
<keyword evidence="3" id="KW-0678">Repressor</keyword>
<feature type="compositionally biased region" description="Acidic residues" evidence="9">
    <location>
        <begin position="190"/>
        <end position="219"/>
    </location>
</feature>
<dbReference type="AlphaFoldDB" id="A0AA87ZV43"/>
<dbReference type="GO" id="GO:0016787">
    <property type="term" value="F:hydrolase activity"/>
    <property type="evidence" value="ECO:0007669"/>
    <property type="project" value="UniProtKB-KW"/>
</dbReference>
<comment type="subcellular location">
    <subcellularLocation>
        <location evidence="1">Nucleus</location>
        <location evidence="1">Nucleolus</location>
    </subcellularLocation>
</comment>
<dbReference type="EMBL" id="BTGU01000009">
    <property type="protein sequence ID" value="GMN39345.1"/>
    <property type="molecule type" value="Genomic_DNA"/>
</dbReference>
<evidence type="ECO:0000256" key="2">
    <source>
        <dbReference type="ARBA" id="ARBA00006673"/>
    </source>
</evidence>
<evidence type="ECO:0000256" key="9">
    <source>
        <dbReference type="SAM" id="MobiDB-lite"/>
    </source>
</evidence>
<keyword evidence="5" id="KW-0156">Chromatin regulator</keyword>
<evidence type="ECO:0000313" key="11">
    <source>
        <dbReference type="EMBL" id="GMN39345.1"/>
    </source>
</evidence>
<sequence length="316" mass="34802">MEFWGVEVKSGEPFVVEQDEETILHLSQACLGEVKKDKGSEPVYLFAKVGDEKFVIGILSSEKFPQISFDLVFEKDFELSHNWKNGSVHFTGYKSYVPHGYPFVNSSEYFSICIAFFKIYDSSDSEDELAHVSFEHGGTSLQAKLEEKSEDVKKDIKPDQRVSTGNNEKVSSSNDVASDDEQATAKKEEESNEDDFETDEDESEDDESGESDESEEEENKVDISKKRPAEAAKKTSGGDKRAKFQTPEKAVAKTGGNKVGGHTATPHPAKQAGKTTAKNDQPKQHTPKSGGAFPCKSFGSDVALQSHTKAKHATVK</sequence>
<reference evidence="11" key="1">
    <citation type="submission" date="2023-07" db="EMBL/GenBank/DDBJ databases">
        <title>draft genome sequence of fig (Ficus carica).</title>
        <authorList>
            <person name="Takahashi T."/>
            <person name="Nishimura K."/>
        </authorList>
    </citation>
    <scope>NUCLEOTIDE SEQUENCE</scope>
</reference>
<comment type="caution">
    <text evidence="11">The sequence shown here is derived from an EMBL/GenBank/DDBJ whole genome shotgun (WGS) entry which is preliminary data.</text>
</comment>
<feature type="compositionally biased region" description="Polar residues" evidence="9">
    <location>
        <begin position="161"/>
        <end position="176"/>
    </location>
</feature>
<proteinExistence type="inferred from homology"/>
<evidence type="ECO:0000256" key="3">
    <source>
        <dbReference type="ARBA" id="ARBA00022491"/>
    </source>
</evidence>
<evidence type="ECO:0000256" key="4">
    <source>
        <dbReference type="ARBA" id="ARBA00022801"/>
    </source>
</evidence>
<keyword evidence="12" id="KW-1185">Reference proteome</keyword>
<dbReference type="FunFam" id="2.60.120.340:FF:000004">
    <property type="entry name" value="Histone deacetylase HDT1"/>
    <property type="match status" value="1"/>
</dbReference>
<organism evidence="11 12">
    <name type="scientific">Ficus carica</name>
    <name type="common">Common fig</name>
    <dbReference type="NCBI Taxonomy" id="3494"/>
    <lineage>
        <taxon>Eukaryota</taxon>
        <taxon>Viridiplantae</taxon>
        <taxon>Streptophyta</taxon>
        <taxon>Embryophyta</taxon>
        <taxon>Tracheophyta</taxon>
        <taxon>Spermatophyta</taxon>
        <taxon>Magnoliopsida</taxon>
        <taxon>eudicotyledons</taxon>
        <taxon>Gunneridae</taxon>
        <taxon>Pentapetalae</taxon>
        <taxon>rosids</taxon>
        <taxon>fabids</taxon>
        <taxon>Rosales</taxon>
        <taxon>Moraceae</taxon>
        <taxon>Ficeae</taxon>
        <taxon>Ficus</taxon>
    </lineage>
</organism>
<accession>A0AA87ZV43</accession>
<feature type="domain" description="Nucleoplasmin-like" evidence="10">
    <location>
        <begin position="3"/>
        <end position="93"/>
    </location>
</feature>
<comment type="similarity">
    <text evidence="2">Belongs to the histone deacetylase HD2 family.</text>
</comment>
<dbReference type="Proteomes" id="UP001187192">
    <property type="component" value="Unassembled WGS sequence"/>
</dbReference>
<evidence type="ECO:0000256" key="1">
    <source>
        <dbReference type="ARBA" id="ARBA00004604"/>
    </source>
</evidence>
<name>A0AA87ZV43_FICCA</name>
<dbReference type="GO" id="GO:0006325">
    <property type="term" value="P:chromatin organization"/>
    <property type="evidence" value="ECO:0007669"/>
    <property type="project" value="UniProtKB-KW"/>
</dbReference>
<feature type="compositionally biased region" description="Basic and acidic residues" evidence="9">
    <location>
        <begin position="220"/>
        <end position="242"/>
    </location>
</feature>
<feature type="compositionally biased region" description="Basic and acidic residues" evidence="9">
    <location>
        <begin position="144"/>
        <end position="160"/>
    </location>
</feature>
<evidence type="ECO:0000256" key="7">
    <source>
        <dbReference type="ARBA" id="ARBA00023163"/>
    </source>
</evidence>
<protein>
    <recommendedName>
        <fullName evidence="10">Nucleoplasmin-like domain-containing protein</fullName>
    </recommendedName>
</protein>